<gene>
    <name evidence="2" type="ORF">DMAD_01977</name>
</gene>
<organism evidence="2 3">
    <name type="scientific">Drosophila madeirensis</name>
    <name type="common">Fruit fly</name>
    <dbReference type="NCBI Taxonomy" id="30013"/>
    <lineage>
        <taxon>Eukaryota</taxon>
        <taxon>Metazoa</taxon>
        <taxon>Ecdysozoa</taxon>
        <taxon>Arthropoda</taxon>
        <taxon>Hexapoda</taxon>
        <taxon>Insecta</taxon>
        <taxon>Pterygota</taxon>
        <taxon>Neoptera</taxon>
        <taxon>Endopterygota</taxon>
        <taxon>Diptera</taxon>
        <taxon>Brachycera</taxon>
        <taxon>Muscomorpha</taxon>
        <taxon>Ephydroidea</taxon>
        <taxon>Drosophilidae</taxon>
        <taxon>Drosophila</taxon>
        <taxon>Sophophora</taxon>
    </lineage>
</organism>
<evidence type="ECO:0000256" key="1">
    <source>
        <dbReference type="SAM" id="MobiDB-lite"/>
    </source>
</evidence>
<feature type="compositionally biased region" description="Basic residues" evidence="1">
    <location>
        <begin position="546"/>
        <end position="564"/>
    </location>
</feature>
<accession>A0AAU9G4P8</accession>
<feature type="region of interest" description="Disordered" evidence="1">
    <location>
        <begin position="142"/>
        <end position="209"/>
    </location>
</feature>
<evidence type="ECO:0000313" key="3">
    <source>
        <dbReference type="Proteomes" id="UP001500889"/>
    </source>
</evidence>
<feature type="compositionally biased region" description="Basic and acidic residues" evidence="1">
    <location>
        <begin position="508"/>
        <end position="525"/>
    </location>
</feature>
<feature type="compositionally biased region" description="Polar residues" evidence="1">
    <location>
        <begin position="453"/>
        <end position="464"/>
    </location>
</feature>
<feature type="compositionally biased region" description="Low complexity" evidence="1">
    <location>
        <begin position="565"/>
        <end position="574"/>
    </location>
</feature>
<feature type="region of interest" description="Disordered" evidence="1">
    <location>
        <begin position="305"/>
        <end position="336"/>
    </location>
</feature>
<sequence>MKKNCAKHLVKSKKMPIHSLSDKRHLQTEQKVLAKVENEYSKQDLCTAGPPLPMEKAVWSSPQIGGTGGALKALAKNVANHLEQLNRATLKHVVAQVIAERHSLGEVSDFNGHMYFARPDHINFAELIAQSKEAFDDLVKHKSNTERPQKPNPKTKMLQQHRPTGGQATAAAVSAKRTISSKKQPPRTMGSSRLKRCESPTTIFQLDDEGGRSLNGVIIDDSYLPLDRKDILLQVSKRPPKKHRAPKGILVAQPHAQPQAKPQSPPKVKAKSKTPPKWRNSLQRINSHSETTAAPAKVSLKCQLPVGASHHPPSVSAARGRNQQKVESVAPPKQPSKKVKAMSKVGSKIPLLQRRYAKPWLVQHSPTKRADRMAGGLVVEKKTPLETKGEMAIHGQSKIDSHVAKQIKSVVFPWYTPFQFQGGAGATASQPTAKGPSRGASKVSPNRKPPSVRSRSSLQKSPQSKARVHFNVGPKNKQKPPAVIVPATPKAKSLNTRQVRNNRLQARLTRDLKREEAIDEPERLKSGGQRGRRAKQQQNPGQATSRKARPSSKSSPHIRRRRSRLVSVDSSLGSFACLRPSPTSKQNSKTTLTPAKRHLTIAFFNKRQKERGQRQASRQPWK</sequence>
<evidence type="ECO:0000313" key="2">
    <source>
        <dbReference type="EMBL" id="BFG02486.1"/>
    </source>
</evidence>
<keyword evidence="3" id="KW-1185">Reference proteome</keyword>
<dbReference type="EMBL" id="AP029266">
    <property type="protein sequence ID" value="BFG02486.1"/>
    <property type="molecule type" value="Genomic_DNA"/>
</dbReference>
<feature type="compositionally biased region" description="Polar residues" evidence="1">
    <location>
        <begin position="493"/>
        <end position="504"/>
    </location>
</feature>
<feature type="region of interest" description="Disordered" evidence="1">
    <location>
        <begin position="423"/>
        <end position="598"/>
    </location>
</feature>
<dbReference type="Proteomes" id="UP001500889">
    <property type="component" value="Chromosome A"/>
</dbReference>
<dbReference type="AlphaFoldDB" id="A0AAU9G4P8"/>
<protein>
    <submittedName>
        <fullName evidence="2">Serine/arginine repetitive matrix protein 2</fullName>
    </submittedName>
</protein>
<proteinExistence type="predicted"/>
<feature type="region of interest" description="Disordered" evidence="1">
    <location>
        <begin position="237"/>
        <end position="281"/>
    </location>
</feature>
<feature type="region of interest" description="Disordered" evidence="1">
    <location>
        <begin position="603"/>
        <end position="622"/>
    </location>
</feature>
<feature type="compositionally biased region" description="Polar residues" evidence="1">
    <location>
        <begin position="581"/>
        <end position="593"/>
    </location>
</feature>
<reference evidence="2 3" key="1">
    <citation type="submission" date="2024-02" db="EMBL/GenBank/DDBJ databases">
        <title>A chromosome-level genome assembly of Drosophila madeirensis, a fruit fly species endemic to Madeira island.</title>
        <authorList>
            <person name="Tomihara K."/>
            <person name="Llopart A."/>
            <person name="Yamamoto D."/>
        </authorList>
    </citation>
    <scope>NUCLEOTIDE SEQUENCE [LARGE SCALE GENOMIC DNA]</scope>
    <source>
        <strain evidence="2 3">RF1</strain>
    </source>
</reference>
<name>A0AAU9G4P8_DROMD</name>
<feature type="compositionally biased region" description="Low complexity" evidence="1">
    <location>
        <begin position="251"/>
        <end position="262"/>
    </location>
</feature>